<evidence type="ECO:0000313" key="2">
    <source>
        <dbReference type="EMBL" id="PON65373.1"/>
    </source>
</evidence>
<keyword evidence="3" id="KW-1185">Reference proteome</keyword>
<dbReference type="Proteomes" id="UP000237105">
    <property type="component" value="Unassembled WGS sequence"/>
</dbReference>
<gene>
    <name evidence="2" type="ORF">PanWU01x14_116870</name>
</gene>
<comment type="caution">
    <text evidence="2">The sequence shown here is derived from an EMBL/GenBank/DDBJ whole genome shotgun (WGS) entry which is preliminary data.</text>
</comment>
<dbReference type="AlphaFoldDB" id="A0A2P5CWF6"/>
<accession>A0A2P5CWF6</accession>
<dbReference type="EMBL" id="JXTB01000088">
    <property type="protein sequence ID" value="PON65373.1"/>
    <property type="molecule type" value="Genomic_DNA"/>
</dbReference>
<name>A0A2P5CWF6_PARAD</name>
<evidence type="ECO:0000256" key="1">
    <source>
        <dbReference type="SAM" id="MobiDB-lite"/>
    </source>
</evidence>
<proteinExistence type="predicted"/>
<reference evidence="3" key="1">
    <citation type="submission" date="2016-06" db="EMBL/GenBank/DDBJ databases">
        <title>Parallel loss of symbiosis genes in relatives of nitrogen-fixing non-legume Parasponia.</title>
        <authorList>
            <person name="Van Velzen R."/>
            <person name="Holmer R."/>
            <person name="Bu F."/>
            <person name="Rutten L."/>
            <person name="Van Zeijl A."/>
            <person name="Liu W."/>
            <person name="Santuari L."/>
            <person name="Cao Q."/>
            <person name="Sharma T."/>
            <person name="Shen D."/>
            <person name="Roswanjaya Y."/>
            <person name="Wardhani T."/>
            <person name="Kalhor M.S."/>
            <person name="Jansen J."/>
            <person name="Van den Hoogen J."/>
            <person name="Gungor B."/>
            <person name="Hartog M."/>
            <person name="Hontelez J."/>
            <person name="Verver J."/>
            <person name="Yang W.-C."/>
            <person name="Schijlen E."/>
            <person name="Repin R."/>
            <person name="Schilthuizen M."/>
            <person name="Schranz E."/>
            <person name="Heidstra R."/>
            <person name="Miyata K."/>
            <person name="Fedorova E."/>
            <person name="Kohlen W."/>
            <person name="Bisseling T."/>
            <person name="Smit S."/>
            <person name="Geurts R."/>
        </authorList>
    </citation>
    <scope>NUCLEOTIDE SEQUENCE [LARGE SCALE GENOMIC DNA]</scope>
    <source>
        <strain evidence="3">cv. WU1-14</strain>
    </source>
</reference>
<protein>
    <submittedName>
        <fullName evidence="2">Uncharacterized protein</fullName>
    </submittedName>
</protein>
<sequence length="81" mass="9272">MSSTLQYYKQRGPPKHHSVTIHSPSHQPPLCPMCLPAVTRRGQRSYARCHRPIPPSLIEEKALRKSHHRNGTWSTVSYSDV</sequence>
<feature type="region of interest" description="Disordered" evidence="1">
    <location>
        <begin position="1"/>
        <end position="27"/>
    </location>
</feature>
<evidence type="ECO:0000313" key="3">
    <source>
        <dbReference type="Proteomes" id="UP000237105"/>
    </source>
</evidence>
<organism evidence="2 3">
    <name type="scientific">Parasponia andersonii</name>
    <name type="common">Sponia andersonii</name>
    <dbReference type="NCBI Taxonomy" id="3476"/>
    <lineage>
        <taxon>Eukaryota</taxon>
        <taxon>Viridiplantae</taxon>
        <taxon>Streptophyta</taxon>
        <taxon>Embryophyta</taxon>
        <taxon>Tracheophyta</taxon>
        <taxon>Spermatophyta</taxon>
        <taxon>Magnoliopsida</taxon>
        <taxon>eudicotyledons</taxon>
        <taxon>Gunneridae</taxon>
        <taxon>Pentapetalae</taxon>
        <taxon>rosids</taxon>
        <taxon>fabids</taxon>
        <taxon>Rosales</taxon>
        <taxon>Cannabaceae</taxon>
        <taxon>Parasponia</taxon>
    </lineage>
</organism>